<gene>
    <name evidence="5" type="ORF">Bccel_1886</name>
</gene>
<dbReference type="PANTHER" id="PTHR46066:SF2">
    <property type="entry name" value="CHITINASE DOMAIN-CONTAINING PROTEIN 1"/>
    <property type="match status" value="1"/>
</dbReference>
<dbReference type="GO" id="GO:0005975">
    <property type="term" value="P:carbohydrate metabolic process"/>
    <property type="evidence" value="ECO:0007669"/>
    <property type="project" value="InterPro"/>
</dbReference>
<dbReference type="PATRIC" id="fig|398512.5.peg.1964"/>
<dbReference type="InterPro" id="IPR041704">
    <property type="entry name" value="CFLE_GH18"/>
</dbReference>
<keyword evidence="2" id="KW-0326">Glycosidase</keyword>
<dbReference type="InterPro" id="IPR017853">
    <property type="entry name" value="GH"/>
</dbReference>
<organism evidence="5 6">
    <name type="scientific">Pseudobacteroides cellulosolvens ATCC 35603 = DSM 2933</name>
    <dbReference type="NCBI Taxonomy" id="398512"/>
    <lineage>
        <taxon>Bacteria</taxon>
        <taxon>Bacillati</taxon>
        <taxon>Bacillota</taxon>
        <taxon>Clostridia</taxon>
        <taxon>Eubacteriales</taxon>
        <taxon>Oscillospiraceae</taxon>
        <taxon>Pseudobacteroides</taxon>
    </lineage>
</organism>
<dbReference type="Gene3D" id="3.10.350.10">
    <property type="entry name" value="LysM domain"/>
    <property type="match status" value="1"/>
</dbReference>
<dbReference type="SMART" id="SM00257">
    <property type="entry name" value="LysM"/>
    <property type="match status" value="1"/>
</dbReference>
<name>A0A0L6JLC0_9FIRM</name>
<feature type="domain" description="GH18" evidence="4">
    <location>
        <begin position="77"/>
        <end position="317"/>
    </location>
</feature>
<evidence type="ECO:0000256" key="2">
    <source>
        <dbReference type="ARBA" id="ARBA00023295"/>
    </source>
</evidence>
<reference evidence="6" key="1">
    <citation type="submission" date="2015-07" db="EMBL/GenBank/DDBJ databases">
        <title>Near-Complete Genome Sequence of the Cellulolytic Bacterium Bacteroides (Pseudobacteroides) cellulosolvens ATCC 35603.</title>
        <authorList>
            <person name="Dassa B."/>
            <person name="Utturkar S.M."/>
            <person name="Klingeman D.M."/>
            <person name="Hurt R.A."/>
            <person name="Keller M."/>
            <person name="Xu J."/>
            <person name="Reddy Y.H.K."/>
            <person name="Borovok I."/>
            <person name="Grinberg I.R."/>
            <person name="Lamed R."/>
            <person name="Zhivin O."/>
            <person name="Bayer E.A."/>
            <person name="Brown S.D."/>
        </authorList>
    </citation>
    <scope>NUCLEOTIDE SEQUENCE [LARGE SCALE GENOMIC DNA]</scope>
    <source>
        <strain evidence="6">DSM 2933</strain>
    </source>
</reference>
<dbReference type="GO" id="GO:0008061">
    <property type="term" value="F:chitin binding"/>
    <property type="evidence" value="ECO:0007669"/>
    <property type="project" value="InterPro"/>
</dbReference>
<proteinExistence type="predicted"/>
<dbReference type="InterPro" id="IPR018392">
    <property type="entry name" value="LysM"/>
</dbReference>
<dbReference type="GO" id="GO:0016798">
    <property type="term" value="F:hydrolase activity, acting on glycosyl bonds"/>
    <property type="evidence" value="ECO:0007669"/>
    <property type="project" value="UniProtKB-KW"/>
</dbReference>
<dbReference type="GO" id="GO:0070492">
    <property type="term" value="F:oligosaccharide binding"/>
    <property type="evidence" value="ECO:0007669"/>
    <property type="project" value="TreeGrafter"/>
</dbReference>
<comment type="caution">
    <text evidence="5">The sequence shown here is derived from an EMBL/GenBank/DDBJ whole genome shotgun (WGS) entry which is preliminary data.</text>
</comment>
<dbReference type="Proteomes" id="UP000036923">
    <property type="component" value="Unassembled WGS sequence"/>
</dbReference>
<evidence type="ECO:0000259" key="3">
    <source>
        <dbReference type="PROSITE" id="PS51782"/>
    </source>
</evidence>
<dbReference type="SUPFAM" id="SSF51445">
    <property type="entry name" value="(Trans)glycosidases"/>
    <property type="match status" value="1"/>
</dbReference>
<protein>
    <submittedName>
        <fullName evidence="5">Glycoside hydrolase family 18</fullName>
    </submittedName>
</protein>
<dbReference type="AlphaFoldDB" id="A0A0L6JLC0"/>
<dbReference type="GO" id="GO:0012505">
    <property type="term" value="C:endomembrane system"/>
    <property type="evidence" value="ECO:0007669"/>
    <property type="project" value="TreeGrafter"/>
</dbReference>
<sequence length="317" mass="35432">MDSISSVNKLYEVPALVIGQALVIPTTETAYTVRPGDSLWSIANRFGIRYEALAQYNGISYPYVLQVGMTLRIPELRKNYGYIEVNAYIEPSTAQRETEIVNEVGKYLTYITPFSYMVNSDGTIKDINDTAIRNTAANYKAAPLMAITNFSDGNFSSEIAHSILADDAVSQKLLDNIIDIMKSKGFYGLNVDFERIFPADRELYNSFLRKAADRLHANNYVLSTALAPKTSAEQAGEWYEAHDYPAHGEIADFVIIMTYEWGWSGGPPLPVAPIDSVRRVLDYAVSVIPRKKIMMGMPLYGYDWKLPFVQGGPFARG</sequence>
<keyword evidence="6" id="KW-1185">Reference proteome</keyword>
<dbReference type="eggNOG" id="COG3858">
    <property type="taxonomic scope" value="Bacteria"/>
</dbReference>
<dbReference type="SMART" id="SM00636">
    <property type="entry name" value="Glyco_18"/>
    <property type="match status" value="1"/>
</dbReference>
<dbReference type="STRING" id="398512.Bccel_1886"/>
<evidence type="ECO:0000313" key="6">
    <source>
        <dbReference type="Proteomes" id="UP000036923"/>
    </source>
</evidence>
<dbReference type="InterPro" id="IPR011583">
    <property type="entry name" value="Chitinase_II/V-like_cat"/>
</dbReference>
<dbReference type="EMBL" id="LGTC01000001">
    <property type="protein sequence ID" value="KNY26621.1"/>
    <property type="molecule type" value="Genomic_DNA"/>
</dbReference>
<dbReference type="eggNOG" id="COG1388">
    <property type="taxonomic scope" value="Bacteria"/>
</dbReference>
<dbReference type="Pfam" id="PF00704">
    <property type="entry name" value="Glyco_hydro_18"/>
    <property type="match status" value="1"/>
</dbReference>
<dbReference type="Pfam" id="PF01476">
    <property type="entry name" value="LysM"/>
    <property type="match status" value="1"/>
</dbReference>
<dbReference type="PANTHER" id="PTHR46066">
    <property type="entry name" value="CHITINASE DOMAIN-CONTAINING PROTEIN 1 FAMILY MEMBER"/>
    <property type="match status" value="1"/>
</dbReference>
<evidence type="ECO:0000259" key="4">
    <source>
        <dbReference type="PROSITE" id="PS51910"/>
    </source>
</evidence>
<dbReference type="Gene3D" id="3.20.20.80">
    <property type="entry name" value="Glycosidases"/>
    <property type="match status" value="1"/>
</dbReference>
<dbReference type="CDD" id="cd02874">
    <property type="entry name" value="GH18_CFLE_spore_hydrolase"/>
    <property type="match status" value="1"/>
</dbReference>
<evidence type="ECO:0000313" key="5">
    <source>
        <dbReference type="EMBL" id="KNY26621.1"/>
    </source>
</evidence>
<evidence type="ECO:0000256" key="1">
    <source>
        <dbReference type="ARBA" id="ARBA00022801"/>
    </source>
</evidence>
<keyword evidence="1 5" id="KW-0378">Hydrolase</keyword>
<accession>A0A0L6JLC0</accession>
<dbReference type="InterPro" id="IPR001223">
    <property type="entry name" value="Glyco_hydro18_cat"/>
</dbReference>
<dbReference type="SUPFAM" id="SSF54106">
    <property type="entry name" value="LysM domain"/>
    <property type="match status" value="1"/>
</dbReference>
<dbReference type="InterPro" id="IPR036779">
    <property type="entry name" value="LysM_dom_sf"/>
</dbReference>
<dbReference type="PROSITE" id="PS51782">
    <property type="entry name" value="LYSM"/>
    <property type="match status" value="1"/>
</dbReference>
<dbReference type="CDD" id="cd00118">
    <property type="entry name" value="LysM"/>
    <property type="match status" value="1"/>
</dbReference>
<feature type="domain" description="LysM" evidence="3">
    <location>
        <begin position="29"/>
        <end position="73"/>
    </location>
</feature>
<dbReference type="PROSITE" id="PS51910">
    <property type="entry name" value="GH18_2"/>
    <property type="match status" value="1"/>
</dbReference>